<keyword evidence="3" id="KW-1185">Reference proteome</keyword>
<name>A0ABR2KUZ7_9EUKA</name>
<dbReference type="Proteomes" id="UP001470230">
    <property type="component" value="Unassembled WGS sequence"/>
</dbReference>
<feature type="region of interest" description="Disordered" evidence="1">
    <location>
        <begin position="631"/>
        <end position="654"/>
    </location>
</feature>
<sequence length="654" mass="77221">MILKEKSNKFQIDNLRNQGYNSRLSFNFIQEKNQLTNFCQGILNSIQVQENDDEVSQINLNLEFLQEIVNHLIEIEPKTLQFDIDIMIDLKMHEFITKYTFNIVKEHFKTNNEILVNLSRLVLIWSNGTSQQCSFLFDLSFITFIFYFSQQYYFQNSFITCYSLETLKNLLKNKYLYDRPDISLQEIIIQLHLLFDKNFSEIESDTSIINASFINSTGYIFLCFQEIIKNYIQKENSQIFEYEIDGIIVITKKWIKFIQKYFFTTISPFENETFSFSNDYIDYNFICDSVCTAISCMNDIIKANNELSAFFFTKNFIYNNLIYYLKSSNPNLKKNGLRTLKRALTVVGRNNFSAWNLMDARVWITVRDALKYENNTEIRFYYVKVISKILFKLPSIIQTQSCPYNPNNQEINQNQDFNENQDIYENQDIDEDQDINGNQENPVNFDNECQDCNIEEEEEEDRSETDTIDSSSFYRFIIEFFDAGILSEILNLSDQKEPIKVRIAAALGIAKVISTFGLTEKGYFVKAGAIPVFIQSLDIVDDKDIEFIFNAILVIFEYIERLDDKAIALYLDDFEKCDAENVFKEMLDNPAYEGKIDNHIEQCIDKLNNLRGMLNESQKKYNEKRRERNKMIKEMQLSSEDDKDFLREYEEEDN</sequence>
<dbReference type="SUPFAM" id="SSF48371">
    <property type="entry name" value="ARM repeat"/>
    <property type="match status" value="2"/>
</dbReference>
<evidence type="ECO:0000313" key="3">
    <source>
        <dbReference type="Proteomes" id="UP001470230"/>
    </source>
</evidence>
<dbReference type="InterPro" id="IPR016024">
    <property type="entry name" value="ARM-type_fold"/>
</dbReference>
<protein>
    <recommendedName>
        <fullName evidence="4">Armadillo-type fold</fullName>
    </recommendedName>
</protein>
<organism evidence="2 3">
    <name type="scientific">Tritrichomonas musculus</name>
    <dbReference type="NCBI Taxonomy" id="1915356"/>
    <lineage>
        <taxon>Eukaryota</taxon>
        <taxon>Metamonada</taxon>
        <taxon>Parabasalia</taxon>
        <taxon>Tritrichomonadida</taxon>
        <taxon>Tritrichomonadidae</taxon>
        <taxon>Tritrichomonas</taxon>
    </lineage>
</organism>
<reference evidence="2 3" key="1">
    <citation type="submission" date="2024-04" db="EMBL/GenBank/DDBJ databases">
        <title>Tritrichomonas musculus Genome.</title>
        <authorList>
            <person name="Alves-Ferreira E."/>
            <person name="Grigg M."/>
            <person name="Lorenzi H."/>
            <person name="Galac M."/>
        </authorList>
    </citation>
    <scope>NUCLEOTIDE SEQUENCE [LARGE SCALE GENOMIC DNA]</scope>
    <source>
        <strain evidence="2 3">EAF2021</strain>
    </source>
</reference>
<gene>
    <name evidence="2" type="ORF">M9Y10_022224</name>
</gene>
<evidence type="ECO:0000256" key="1">
    <source>
        <dbReference type="SAM" id="MobiDB-lite"/>
    </source>
</evidence>
<accession>A0ABR2KUZ7</accession>
<feature type="compositionally biased region" description="Acidic residues" evidence="1">
    <location>
        <begin position="639"/>
        <end position="654"/>
    </location>
</feature>
<dbReference type="InterPro" id="IPR011989">
    <property type="entry name" value="ARM-like"/>
</dbReference>
<comment type="caution">
    <text evidence="2">The sequence shown here is derived from an EMBL/GenBank/DDBJ whole genome shotgun (WGS) entry which is preliminary data.</text>
</comment>
<dbReference type="Gene3D" id="1.25.10.10">
    <property type="entry name" value="Leucine-rich Repeat Variant"/>
    <property type="match status" value="1"/>
</dbReference>
<evidence type="ECO:0000313" key="2">
    <source>
        <dbReference type="EMBL" id="KAK8893795.1"/>
    </source>
</evidence>
<evidence type="ECO:0008006" key="4">
    <source>
        <dbReference type="Google" id="ProtNLM"/>
    </source>
</evidence>
<proteinExistence type="predicted"/>
<dbReference type="EMBL" id="JAPFFF010000003">
    <property type="protein sequence ID" value="KAK8893795.1"/>
    <property type="molecule type" value="Genomic_DNA"/>
</dbReference>